<comment type="catalytic activity">
    <reaction evidence="1">
        <text>ATP + protein L-histidine = ADP + protein N-phospho-L-histidine.</text>
        <dbReference type="EC" id="2.7.13.3"/>
    </reaction>
</comment>
<dbReference type="Pfam" id="PF02518">
    <property type="entry name" value="HATPase_c"/>
    <property type="match status" value="1"/>
</dbReference>
<feature type="transmembrane region" description="Helical" evidence="9">
    <location>
        <begin position="262"/>
        <end position="288"/>
    </location>
</feature>
<dbReference type="EMBL" id="BAAAPO010000050">
    <property type="protein sequence ID" value="GAA1805998.1"/>
    <property type="molecule type" value="Genomic_DNA"/>
</dbReference>
<feature type="domain" description="Histidine kinase/HSP90-like ATPase" evidence="10">
    <location>
        <begin position="528"/>
        <end position="618"/>
    </location>
</feature>
<dbReference type="PANTHER" id="PTHR24421">
    <property type="entry name" value="NITRATE/NITRITE SENSOR PROTEIN NARX-RELATED"/>
    <property type="match status" value="1"/>
</dbReference>
<dbReference type="CDD" id="cd16917">
    <property type="entry name" value="HATPase_UhpB-NarQ-NarX-like"/>
    <property type="match status" value="1"/>
</dbReference>
<keyword evidence="5" id="KW-0547">Nucleotide-binding</keyword>
<dbReference type="RefSeq" id="WP_344087805.1">
    <property type="nucleotide sequence ID" value="NZ_BAAAPO010000050.1"/>
</dbReference>
<feature type="transmembrane region" description="Helical" evidence="9">
    <location>
        <begin position="37"/>
        <end position="56"/>
    </location>
</feature>
<evidence type="ECO:0000256" key="1">
    <source>
        <dbReference type="ARBA" id="ARBA00000085"/>
    </source>
</evidence>
<feature type="transmembrane region" description="Helical" evidence="9">
    <location>
        <begin position="12"/>
        <end position="31"/>
    </location>
</feature>
<comment type="caution">
    <text evidence="11">The sequence shown here is derived from an EMBL/GenBank/DDBJ whole genome shotgun (WGS) entry which is preliminary data.</text>
</comment>
<dbReference type="Gene3D" id="1.20.5.1930">
    <property type="match status" value="1"/>
</dbReference>
<feature type="transmembrane region" description="Helical" evidence="9">
    <location>
        <begin position="95"/>
        <end position="117"/>
    </location>
</feature>
<evidence type="ECO:0000313" key="12">
    <source>
        <dbReference type="Proteomes" id="UP001499938"/>
    </source>
</evidence>
<evidence type="ECO:0000256" key="4">
    <source>
        <dbReference type="ARBA" id="ARBA00022679"/>
    </source>
</evidence>
<gene>
    <name evidence="11" type="ORF">GCM10009811_31970</name>
</gene>
<name>A0ABP4Y7C4_9MICO</name>
<evidence type="ECO:0000256" key="8">
    <source>
        <dbReference type="ARBA" id="ARBA00023012"/>
    </source>
</evidence>
<dbReference type="PANTHER" id="PTHR24421:SF10">
    <property type="entry name" value="NITRATE_NITRITE SENSOR PROTEIN NARQ"/>
    <property type="match status" value="1"/>
</dbReference>
<dbReference type="Gene3D" id="3.30.565.10">
    <property type="entry name" value="Histidine kinase-like ATPase, C-terminal domain"/>
    <property type="match status" value="1"/>
</dbReference>
<evidence type="ECO:0000256" key="5">
    <source>
        <dbReference type="ARBA" id="ARBA00022741"/>
    </source>
</evidence>
<accession>A0ABP4Y7C4</accession>
<proteinExistence type="predicted"/>
<evidence type="ECO:0000256" key="6">
    <source>
        <dbReference type="ARBA" id="ARBA00022777"/>
    </source>
</evidence>
<dbReference type="SMART" id="SM00387">
    <property type="entry name" value="HATPase_c"/>
    <property type="match status" value="1"/>
</dbReference>
<keyword evidence="6" id="KW-0418">Kinase</keyword>
<evidence type="ECO:0000256" key="3">
    <source>
        <dbReference type="ARBA" id="ARBA00022553"/>
    </source>
</evidence>
<keyword evidence="4" id="KW-0808">Transferase</keyword>
<dbReference type="InterPro" id="IPR050482">
    <property type="entry name" value="Sensor_HK_TwoCompSys"/>
</dbReference>
<evidence type="ECO:0000256" key="9">
    <source>
        <dbReference type="SAM" id="Phobius"/>
    </source>
</evidence>
<feature type="transmembrane region" description="Helical" evidence="9">
    <location>
        <begin position="193"/>
        <end position="216"/>
    </location>
</feature>
<dbReference type="InterPro" id="IPR003594">
    <property type="entry name" value="HATPase_dom"/>
</dbReference>
<protein>
    <recommendedName>
        <fullName evidence="2">histidine kinase</fullName>
        <ecNumber evidence="2">2.7.13.3</ecNumber>
    </recommendedName>
</protein>
<dbReference type="EC" id="2.7.13.3" evidence="2"/>
<dbReference type="InterPro" id="IPR036890">
    <property type="entry name" value="HATPase_C_sf"/>
</dbReference>
<organism evidence="11 12">
    <name type="scientific">Nostocoides veronense</name>
    <dbReference type="NCBI Taxonomy" id="330836"/>
    <lineage>
        <taxon>Bacteria</taxon>
        <taxon>Bacillati</taxon>
        <taxon>Actinomycetota</taxon>
        <taxon>Actinomycetes</taxon>
        <taxon>Micrococcales</taxon>
        <taxon>Intrasporangiaceae</taxon>
        <taxon>Nostocoides</taxon>
    </lineage>
</organism>
<keyword evidence="8" id="KW-0902">Two-component regulatory system</keyword>
<evidence type="ECO:0000259" key="10">
    <source>
        <dbReference type="SMART" id="SM00387"/>
    </source>
</evidence>
<dbReference type="SUPFAM" id="SSF55874">
    <property type="entry name" value="ATPase domain of HSP90 chaperone/DNA topoisomerase II/histidine kinase"/>
    <property type="match status" value="1"/>
</dbReference>
<feature type="transmembrane region" description="Helical" evidence="9">
    <location>
        <begin position="68"/>
        <end position="89"/>
    </location>
</feature>
<feature type="transmembrane region" description="Helical" evidence="9">
    <location>
        <begin position="228"/>
        <end position="250"/>
    </location>
</feature>
<keyword evidence="9" id="KW-0472">Membrane</keyword>
<reference evidence="12" key="1">
    <citation type="journal article" date="2019" name="Int. J. Syst. Evol. Microbiol.">
        <title>The Global Catalogue of Microorganisms (GCM) 10K type strain sequencing project: providing services to taxonomists for standard genome sequencing and annotation.</title>
        <authorList>
            <consortium name="The Broad Institute Genomics Platform"/>
            <consortium name="The Broad Institute Genome Sequencing Center for Infectious Disease"/>
            <person name="Wu L."/>
            <person name="Ma J."/>
        </authorList>
    </citation>
    <scope>NUCLEOTIDE SEQUENCE [LARGE SCALE GENOMIC DNA]</scope>
    <source>
        <strain evidence="12">JCM 15592</strain>
    </source>
</reference>
<evidence type="ECO:0000256" key="7">
    <source>
        <dbReference type="ARBA" id="ARBA00022840"/>
    </source>
</evidence>
<feature type="transmembrane region" description="Helical" evidence="9">
    <location>
        <begin position="158"/>
        <end position="181"/>
    </location>
</feature>
<dbReference type="Proteomes" id="UP001499938">
    <property type="component" value="Unassembled WGS sequence"/>
</dbReference>
<keyword evidence="9" id="KW-1133">Transmembrane helix</keyword>
<keyword evidence="3" id="KW-0597">Phosphoprotein</keyword>
<evidence type="ECO:0000313" key="11">
    <source>
        <dbReference type="EMBL" id="GAA1805998.1"/>
    </source>
</evidence>
<evidence type="ECO:0000256" key="2">
    <source>
        <dbReference type="ARBA" id="ARBA00012438"/>
    </source>
</evidence>
<feature type="transmembrane region" description="Helical" evidence="9">
    <location>
        <begin position="294"/>
        <end position="313"/>
    </location>
</feature>
<feature type="transmembrane region" description="Helical" evidence="9">
    <location>
        <begin position="129"/>
        <end position="152"/>
    </location>
</feature>
<dbReference type="Pfam" id="PF07730">
    <property type="entry name" value="HisKA_3"/>
    <property type="match status" value="1"/>
</dbReference>
<dbReference type="InterPro" id="IPR011712">
    <property type="entry name" value="Sig_transdc_His_kin_sub3_dim/P"/>
</dbReference>
<keyword evidence="12" id="KW-1185">Reference proteome</keyword>
<keyword evidence="7" id="KW-0067">ATP-binding</keyword>
<keyword evidence="9" id="KW-0812">Transmembrane</keyword>
<sequence>MTGWPYGGTAGWWIAAAAGLALCAWSLTWPWREEEFVLGSGIRVLMAGAGCLLLVLTARASRPTPLTALVGVLGLAVLAYPTQLAGGAAQPDHPIAVTLANAGHVLPLTLVQVLPVLASARVTGRSRRVVVRFIVGIALVGGLLAGLSLTGMPGAGPLAAVSTLLWFCSFVIAPVATWSNLTGIGGEMRRRAIVAALASLVPVVVILWCVSLGIFSTRVGWADNTASWLLMLGFSLGTLGCGVLTLAAIGPAAGRLLERRSIVLTLDLVAAALFVVLGCDAALLASAAQTPDGAAAVLGAVVTLALGLPWLLVHRWITKVVDPATELRHEWASLGDIEDGQARTALLHLLRRTAADPGLTIRYDPGAIGAAEVVLATDDLDLPTVLASTSSPEAADRLRALGDCSSVVRPAWWEDRVARSDDLARRAAEDERRRLSQDLHDGLQGRLLGLALKLTLSARHVADPSVRLVIDETITDLRGAVDDVRALGGGRAPALLVDHGLQPALSSLFRPLGPIVSLSVPRTRWASATEATAYFVIGEAVSNALKHACPDHIEVRVSPLEDLIEVRIQDDGCGGADPQLGSGLRALAERVSVAGGVLVVRENQPRGTVVEAVLPCGS</sequence>